<gene>
    <name evidence="1" type="ORF">WN51_13602</name>
</gene>
<keyword evidence="2" id="KW-1185">Reference proteome</keyword>
<protein>
    <submittedName>
        <fullName evidence="1">Uncharacterized protein</fullName>
    </submittedName>
</protein>
<name>A0A0N0U591_9HYME</name>
<organism evidence="1 2">
    <name type="scientific">Melipona quadrifasciata</name>
    <dbReference type="NCBI Taxonomy" id="166423"/>
    <lineage>
        <taxon>Eukaryota</taxon>
        <taxon>Metazoa</taxon>
        <taxon>Ecdysozoa</taxon>
        <taxon>Arthropoda</taxon>
        <taxon>Hexapoda</taxon>
        <taxon>Insecta</taxon>
        <taxon>Pterygota</taxon>
        <taxon>Neoptera</taxon>
        <taxon>Endopterygota</taxon>
        <taxon>Hymenoptera</taxon>
        <taxon>Apocrita</taxon>
        <taxon>Aculeata</taxon>
        <taxon>Apoidea</taxon>
        <taxon>Anthophila</taxon>
        <taxon>Apidae</taxon>
        <taxon>Melipona</taxon>
    </lineage>
</organism>
<evidence type="ECO:0000313" key="2">
    <source>
        <dbReference type="Proteomes" id="UP000053105"/>
    </source>
</evidence>
<reference evidence="1 2" key="1">
    <citation type="submission" date="2015-07" db="EMBL/GenBank/DDBJ databases">
        <title>The genome of Melipona quadrifasciata.</title>
        <authorList>
            <person name="Pan H."/>
            <person name="Kapheim K."/>
        </authorList>
    </citation>
    <scope>NUCLEOTIDE SEQUENCE [LARGE SCALE GENOMIC DNA]</scope>
    <source>
        <strain evidence="1">0111107301</strain>
        <tissue evidence="1">Whole body</tissue>
    </source>
</reference>
<evidence type="ECO:0000313" key="1">
    <source>
        <dbReference type="EMBL" id="KOX74251.1"/>
    </source>
</evidence>
<dbReference type="EMBL" id="KQ435793">
    <property type="protein sequence ID" value="KOX74251.1"/>
    <property type="molecule type" value="Genomic_DNA"/>
</dbReference>
<accession>A0A0N0U591</accession>
<dbReference type="Proteomes" id="UP000053105">
    <property type="component" value="Unassembled WGS sequence"/>
</dbReference>
<proteinExistence type="predicted"/>
<sequence length="548" mass="61511">MAAHWKLVRMTMGWPKKLGTSSSMSECVLMKLRVRSGSDLESLTHWPGLGSGTLVLCTGSQFELMALCSLKLPLNVSVMSCKEKAHTAEPLMLFTGVVNVPQKLCVTKGERYLKRRKTGRINFVKTRRSEKINTFNVSILGFHKLLRIHKVRFMTDKCRSLRTQKFATSLTPHTRSSKLRHFDTNLITIENWRSSNTSNKSKYARALVLLGRERRKRNGANGDLLSKNYIWLSHNETALYKPVSKLERVPGGLRRCKAVGRVRNFRILEIGILQVYKFLPHDFQFGGSSQHLGTCSSSCSFHAHLSVKNRHTCQMSIDAWKKVSVKCRRIANSVVKSVYICHRELSDFSTDIGTTKIFAMRIELQDNSLHIWHHRLILFSLLSLRHFIGADELIAKARVRDGFHRVRNYVRLIDNFLPPQVQITQILVNGVFQSCASPPEVIPYFFRGISNNFDFGSCVSRDKRTSCFYLPRGSEALPPSALYPETRDNGVQFSDHRVDPPRTGTYEARVTARVDGDGRQAATNGGGGGGGGGGGEGVLVVVVGTCII</sequence>
<dbReference type="AlphaFoldDB" id="A0A0N0U591"/>